<feature type="non-terminal residue" evidence="1">
    <location>
        <position position="71"/>
    </location>
</feature>
<organism evidence="1 2">
    <name type="scientific">Effrenium voratum</name>
    <dbReference type="NCBI Taxonomy" id="2562239"/>
    <lineage>
        <taxon>Eukaryota</taxon>
        <taxon>Sar</taxon>
        <taxon>Alveolata</taxon>
        <taxon>Dinophyceae</taxon>
        <taxon>Suessiales</taxon>
        <taxon>Symbiodiniaceae</taxon>
        <taxon>Effrenium</taxon>
    </lineage>
</organism>
<reference evidence="1" key="1">
    <citation type="submission" date="2023-08" db="EMBL/GenBank/DDBJ databases">
        <authorList>
            <person name="Chen Y."/>
            <person name="Shah S."/>
            <person name="Dougan E. K."/>
            <person name="Thang M."/>
            <person name="Chan C."/>
        </authorList>
    </citation>
    <scope>NUCLEOTIDE SEQUENCE</scope>
</reference>
<comment type="caution">
    <text evidence="1">The sequence shown here is derived from an EMBL/GenBank/DDBJ whole genome shotgun (WGS) entry which is preliminary data.</text>
</comment>
<accession>A0AA36HTT8</accession>
<evidence type="ECO:0000313" key="1">
    <source>
        <dbReference type="EMBL" id="CAJ1374349.1"/>
    </source>
</evidence>
<dbReference type="AlphaFoldDB" id="A0AA36HTT8"/>
<dbReference type="EMBL" id="CAUJNA010000246">
    <property type="protein sequence ID" value="CAJ1374349.1"/>
    <property type="molecule type" value="Genomic_DNA"/>
</dbReference>
<name>A0AA36HTT8_9DINO</name>
<dbReference type="Proteomes" id="UP001178507">
    <property type="component" value="Unassembled WGS sequence"/>
</dbReference>
<keyword evidence="2" id="KW-1185">Reference proteome</keyword>
<gene>
    <name evidence="1" type="ORF">EVOR1521_LOCUS3921</name>
</gene>
<proteinExistence type="predicted"/>
<evidence type="ECO:0000313" key="2">
    <source>
        <dbReference type="Proteomes" id="UP001178507"/>
    </source>
</evidence>
<protein>
    <submittedName>
        <fullName evidence="1">Uncharacterized protein</fullName>
    </submittedName>
</protein>
<sequence>MSPGGRAAIGVQVTFVDYDLDKDHIAGVLIYDPPEDTSVVTHFVLYMARYVDGVLERAPYPFNVSYEEVAS</sequence>